<dbReference type="RefSeq" id="XP_047766626.1">
    <property type="nucleotide sequence ID" value="XM_047908027.1"/>
</dbReference>
<keyword evidence="3" id="KW-1185">Reference proteome</keyword>
<organism evidence="2 3">
    <name type="scientific">Passalora fulva</name>
    <name type="common">Tomato leaf mold</name>
    <name type="synonym">Cladosporium fulvum</name>
    <dbReference type="NCBI Taxonomy" id="5499"/>
    <lineage>
        <taxon>Eukaryota</taxon>
        <taxon>Fungi</taxon>
        <taxon>Dikarya</taxon>
        <taxon>Ascomycota</taxon>
        <taxon>Pezizomycotina</taxon>
        <taxon>Dothideomycetes</taxon>
        <taxon>Dothideomycetidae</taxon>
        <taxon>Mycosphaerellales</taxon>
        <taxon>Mycosphaerellaceae</taxon>
        <taxon>Fulvia</taxon>
    </lineage>
</organism>
<protein>
    <submittedName>
        <fullName evidence="2">Uncharacterized protein</fullName>
    </submittedName>
</protein>
<sequence length="264" mass="30163">MKLFEDNEKLVEKYATKKGIHFFLQQRVGKLLSQKHGRPQQEDHFQLSDITDWQFNLLPLLRLYDKKHTLTIHITEKWHNIATEVLSSSPPIRSKETFDEPSSPPAADPKRPSKKALTRANMAIVKKLSTKVEDYRDIVGLYKCSDRQCNNVKFSGQGHVGCLVEDGEHYAILGSHMNEWYALIDKYAGKPDAIALLKEGLPTTIAEKVRKMHKVATRFRSKKATPDTPSPSSTPVSVVQQQAVYQQPPYLYTYPPPPFYPPLY</sequence>
<gene>
    <name evidence="2" type="ORF">CLAFUR5_08879</name>
</gene>
<feature type="region of interest" description="Disordered" evidence="1">
    <location>
        <begin position="217"/>
        <end position="238"/>
    </location>
</feature>
<evidence type="ECO:0000256" key="1">
    <source>
        <dbReference type="SAM" id="MobiDB-lite"/>
    </source>
</evidence>
<name>A0A9Q8PGU5_PASFU</name>
<evidence type="ECO:0000313" key="3">
    <source>
        <dbReference type="Proteomes" id="UP000756132"/>
    </source>
</evidence>
<reference evidence="2" key="2">
    <citation type="journal article" date="2022" name="Microb. Genom.">
        <title>A chromosome-scale genome assembly of the tomato pathogen Cladosporium fulvum reveals a compartmentalized genome architecture and the presence of a dispensable chromosome.</title>
        <authorList>
            <person name="Zaccaron A.Z."/>
            <person name="Chen L.H."/>
            <person name="Samaras A."/>
            <person name="Stergiopoulos I."/>
        </authorList>
    </citation>
    <scope>NUCLEOTIDE SEQUENCE</scope>
    <source>
        <strain evidence="2">Race5_Kim</strain>
    </source>
</reference>
<dbReference type="GeneID" id="71988757"/>
<dbReference type="Proteomes" id="UP000756132">
    <property type="component" value="Chromosome 9"/>
</dbReference>
<reference evidence="2" key="1">
    <citation type="submission" date="2021-12" db="EMBL/GenBank/DDBJ databases">
        <authorList>
            <person name="Zaccaron A."/>
            <person name="Stergiopoulos I."/>
        </authorList>
    </citation>
    <scope>NUCLEOTIDE SEQUENCE</scope>
    <source>
        <strain evidence="2">Race5_Kim</strain>
    </source>
</reference>
<feature type="compositionally biased region" description="Low complexity" evidence="1">
    <location>
        <begin position="226"/>
        <end position="238"/>
    </location>
</feature>
<dbReference type="EMBL" id="CP090171">
    <property type="protein sequence ID" value="UJO22260.1"/>
    <property type="molecule type" value="Genomic_DNA"/>
</dbReference>
<evidence type="ECO:0000313" key="2">
    <source>
        <dbReference type="EMBL" id="UJO22260.1"/>
    </source>
</evidence>
<dbReference type="KEGG" id="ffu:CLAFUR5_08879"/>
<feature type="region of interest" description="Disordered" evidence="1">
    <location>
        <begin position="91"/>
        <end position="115"/>
    </location>
</feature>
<proteinExistence type="predicted"/>
<dbReference type="AlphaFoldDB" id="A0A9Q8PGU5"/>
<accession>A0A9Q8PGU5</accession>